<dbReference type="EMBL" id="JAHQIW010000161">
    <property type="protein sequence ID" value="KAJ1346371.1"/>
    <property type="molecule type" value="Genomic_DNA"/>
</dbReference>
<dbReference type="AlphaFoldDB" id="A0AAD5MCF1"/>
<accession>A0AAD5MCF1</accession>
<organism evidence="1 2">
    <name type="scientific">Parelaphostrongylus tenuis</name>
    <name type="common">Meningeal worm</name>
    <dbReference type="NCBI Taxonomy" id="148309"/>
    <lineage>
        <taxon>Eukaryota</taxon>
        <taxon>Metazoa</taxon>
        <taxon>Ecdysozoa</taxon>
        <taxon>Nematoda</taxon>
        <taxon>Chromadorea</taxon>
        <taxon>Rhabditida</taxon>
        <taxon>Rhabditina</taxon>
        <taxon>Rhabditomorpha</taxon>
        <taxon>Strongyloidea</taxon>
        <taxon>Metastrongylidae</taxon>
        <taxon>Parelaphostrongylus</taxon>
    </lineage>
</organism>
<reference evidence="1" key="1">
    <citation type="submission" date="2021-06" db="EMBL/GenBank/DDBJ databases">
        <title>Parelaphostrongylus tenuis whole genome reference sequence.</title>
        <authorList>
            <person name="Garwood T.J."/>
            <person name="Larsen P.A."/>
            <person name="Fountain-Jones N.M."/>
            <person name="Garbe J.R."/>
            <person name="Macchietto M.G."/>
            <person name="Kania S.A."/>
            <person name="Gerhold R.W."/>
            <person name="Richards J.E."/>
            <person name="Wolf T.M."/>
        </authorList>
    </citation>
    <scope>NUCLEOTIDE SEQUENCE</scope>
    <source>
        <strain evidence="1">MNPRO001-30</strain>
        <tissue evidence="1">Meninges</tissue>
    </source>
</reference>
<proteinExistence type="predicted"/>
<evidence type="ECO:0000313" key="1">
    <source>
        <dbReference type="EMBL" id="KAJ1346371.1"/>
    </source>
</evidence>
<gene>
    <name evidence="1" type="ORF">KIN20_001137</name>
</gene>
<sequence>MAPSNAHSKYGRKKSLVSWKQEKRSEAVTYVIGHQRRCPTQQTWANNRVKSAGGSPFIHS</sequence>
<name>A0AAD5MCF1_PARTN</name>
<keyword evidence="2" id="KW-1185">Reference proteome</keyword>
<protein>
    <submittedName>
        <fullName evidence="1">Uncharacterized protein</fullName>
    </submittedName>
</protein>
<evidence type="ECO:0000313" key="2">
    <source>
        <dbReference type="Proteomes" id="UP001196413"/>
    </source>
</evidence>
<comment type="caution">
    <text evidence="1">The sequence shown here is derived from an EMBL/GenBank/DDBJ whole genome shotgun (WGS) entry which is preliminary data.</text>
</comment>
<dbReference type="Proteomes" id="UP001196413">
    <property type="component" value="Unassembled WGS sequence"/>
</dbReference>